<protein>
    <submittedName>
        <fullName evidence="2">Uncharacterized protein</fullName>
    </submittedName>
</protein>
<dbReference type="Proteomes" id="UP001431221">
    <property type="component" value="Unassembled WGS sequence"/>
</dbReference>
<proteinExistence type="predicted"/>
<comment type="caution">
    <text evidence="2">The sequence shown here is derived from an EMBL/GenBank/DDBJ whole genome shotgun (WGS) entry which is preliminary data.</text>
</comment>
<feature type="region of interest" description="Disordered" evidence="1">
    <location>
        <begin position="38"/>
        <end position="85"/>
    </location>
</feature>
<dbReference type="RefSeq" id="WP_248156054.1">
    <property type="nucleotide sequence ID" value="NZ_JALNMJ010000011.1"/>
</dbReference>
<feature type="compositionally biased region" description="Basic and acidic residues" evidence="1">
    <location>
        <begin position="51"/>
        <end position="85"/>
    </location>
</feature>
<evidence type="ECO:0000313" key="2">
    <source>
        <dbReference type="EMBL" id="MCK7613816.1"/>
    </source>
</evidence>
<sequence>MLGSRLLKVTGRLEREGMVVHLIADHIEDRSRDLSLLGHPSDNVLGQMGPKTDDVPVHLKSDAQKTRAMHPREQAKRLFPSRDFH</sequence>
<evidence type="ECO:0000256" key="1">
    <source>
        <dbReference type="SAM" id="MobiDB-lite"/>
    </source>
</evidence>
<name>A0ABT0GWK3_9HYPH</name>
<gene>
    <name evidence="2" type="ORF">M0H32_16735</name>
</gene>
<accession>A0ABT0GWK3</accession>
<reference evidence="2" key="1">
    <citation type="submission" date="2022-04" db="EMBL/GenBank/DDBJ databases">
        <title>Roseibium sp. CAU 1639 isolated from mud.</title>
        <authorList>
            <person name="Kim W."/>
        </authorList>
    </citation>
    <scope>NUCLEOTIDE SEQUENCE</scope>
    <source>
        <strain evidence="2">CAU 1639</strain>
    </source>
</reference>
<dbReference type="EMBL" id="JALNMJ010000011">
    <property type="protein sequence ID" value="MCK7613816.1"/>
    <property type="molecule type" value="Genomic_DNA"/>
</dbReference>
<keyword evidence="3" id="KW-1185">Reference proteome</keyword>
<evidence type="ECO:0000313" key="3">
    <source>
        <dbReference type="Proteomes" id="UP001431221"/>
    </source>
</evidence>
<organism evidence="2 3">
    <name type="scientific">Roseibium sediminicola</name>
    <dbReference type="NCBI Taxonomy" id="2933272"/>
    <lineage>
        <taxon>Bacteria</taxon>
        <taxon>Pseudomonadati</taxon>
        <taxon>Pseudomonadota</taxon>
        <taxon>Alphaproteobacteria</taxon>
        <taxon>Hyphomicrobiales</taxon>
        <taxon>Stappiaceae</taxon>
        <taxon>Roseibium</taxon>
    </lineage>
</organism>